<comment type="caution">
    <text evidence="6">The sequence shown here is derived from an EMBL/GenBank/DDBJ whole genome shotgun (WGS) entry which is preliminary data.</text>
</comment>
<dbReference type="SUPFAM" id="SSF52540">
    <property type="entry name" value="P-loop containing nucleoside triphosphate hydrolases"/>
    <property type="match status" value="1"/>
</dbReference>
<dbReference type="GO" id="GO:0003924">
    <property type="term" value="F:GTPase activity"/>
    <property type="evidence" value="ECO:0007669"/>
    <property type="project" value="InterPro"/>
</dbReference>
<evidence type="ECO:0000256" key="3">
    <source>
        <dbReference type="ARBA" id="ARBA00023134"/>
    </source>
</evidence>
<protein>
    <submittedName>
        <fullName evidence="6">Uncharacterized protein</fullName>
    </submittedName>
</protein>
<feature type="region of interest" description="Disordered" evidence="5">
    <location>
        <begin position="407"/>
        <end position="457"/>
    </location>
</feature>
<proteinExistence type="inferred from homology"/>
<dbReference type="PROSITE" id="PS51421">
    <property type="entry name" value="RAS"/>
    <property type="match status" value="1"/>
</dbReference>
<dbReference type="InterPro" id="IPR027417">
    <property type="entry name" value="P-loop_NTPase"/>
</dbReference>
<evidence type="ECO:0000313" key="6">
    <source>
        <dbReference type="EMBL" id="GJN92497.1"/>
    </source>
</evidence>
<evidence type="ECO:0000256" key="1">
    <source>
        <dbReference type="ARBA" id="ARBA00006270"/>
    </source>
</evidence>
<evidence type="ECO:0000256" key="2">
    <source>
        <dbReference type="ARBA" id="ARBA00022741"/>
    </source>
</evidence>
<dbReference type="InterPro" id="IPR001806">
    <property type="entry name" value="Small_GTPase"/>
</dbReference>
<dbReference type="GO" id="GO:0000329">
    <property type="term" value="C:fungal-type vacuole membrane"/>
    <property type="evidence" value="ECO:0007669"/>
    <property type="project" value="TreeGrafter"/>
</dbReference>
<dbReference type="Proteomes" id="UP001342314">
    <property type="component" value="Unassembled WGS sequence"/>
</dbReference>
<dbReference type="PANTHER" id="PTHR47981:SF20">
    <property type="entry name" value="RAS-RELATED PROTEIN RAB-7A"/>
    <property type="match status" value="1"/>
</dbReference>
<organism evidence="6 7">
    <name type="scientific">Rhodotorula paludigena</name>
    <dbReference type="NCBI Taxonomy" id="86838"/>
    <lineage>
        <taxon>Eukaryota</taxon>
        <taxon>Fungi</taxon>
        <taxon>Dikarya</taxon>
        <taxon>Basidiomycota</taxon>
        <taxon>Pucciniomycotina</taxon>
        <taxon>Microbotryomycetes</taxon>
        <taxon>Sporidiobolales</taxon>
        <taxon>Sporidiobolaceae</taxon>
        <taxon>Rhodotorula</taxon>
    </lineage>
</organism>
<dbReference type="EMBL" id="BQKY01000011">
    <property type="protein sequence ID" value="GJN92497.1"/>
    <property type="molecule type" value="Genomic_DNA"/>
</dbReference>
<dbReference type="PROSITE" id="PS51419">
    <property type="entry name" value="RAB"/>
    <property type="match status" value="1"/>
</dbReference>
<feature type="compositionally biased region" description="Low complexity" evidence="5">
    <location>
        <begin position="250"/>
        <end position="287"/>
    </location>
</feature>
<dbReference type="Gene3D" id="3.40.50.300">
    <property type="entry name" value="P-loop containing nucleotide triphosphate hydrolases"/>
    <property type="match status" value="2"/>
</dbReference>
<dbReference type="GO" id="GO:0005525">
    <property type="term" value="F:GTP binding"/>
    <property type="evidence" value="ECO:0007669"/>
    <property type="project" value="UniProtKB-KW"/>
</dbReference>
<feature type="region of interest" description="Disordered" evidence="5">
    <location>
        <begin position="175"/>
        <end position="294"/>
    </location>
</feature>
<dbReference type="SMART" id="SM00175">
    <property type="entry name" value="RAB"/>
    <property type="match status" value="1"/>
</dbReference>
<dbReference type="PANTHER" id="PTHR47981">
    <property type="entry name" value="RAB FAMILY"/>
    <property type="match status" value="1"/>
</dbReference>
<dbReference type="GO" id="GO:0005770">
    <property type="term" value="C:late endosome"/>
    <property type="evidence" value="ECO:0007669"/>
    <property type="project" value="TreeGrafter"/>
</dbReference>
<keyword evidence="7" id="KW-1185">Reference proteome</keyword>
<dbReference type="CDD" id="cd00154">
    <property type="entry name" value="Rab"/>
    <property type="match status" value="1"/>
</dbReference>
<keyword evidence="3" id="KW-0342">GTP-binding</keyword>
<feature type="compositionally biased region" description="Basic and acidic residues" evidence="5">
    <location>
        <begin position="364"/>
        <end position="378"/>
    </location>
</feature>
<feature type="compositionally biased region" description="Basic and acidic residues" evidence="5">
    <location>
        <begin position="414"/>
        <end position="428"/>
    </location>
</feature>
<evidence type="ECO:0000256" key="4">
    <source>
        <dbReference type="ARBA" id="ARBA00023289"/>
    </source>
</evidence>
<evidence type="ECO:0000256" key="5">
    <source>
        <dbReference type="SAM" id="MobiDB-lite"/>
    </source>
</evidence>
<keyword evidence="2" id="KW-0547">Nucleotide-binding</keyword>
<feature type="region of interest" description="Disordered" evidence="5">
    <location>
        <begin position="302"/>
        <end position="321"/>
    </location>
</feature>
<evidence type="ECO:0000313" key="7">
    <source>
        <dbReference type="Proteomes" id="UP001342314"/>
    </source>
</evidence>
<dbReference type="GO" id="GO:0032889">
    <property type="term" value="P:regulation of vacuole fusion, non-autophagic"/>
    <property type="evidence" value="ECO:0007669"/>
    <property type="project" value="TreeGrafter"/>
</dbReference>
<comment type="similarity">
    <text evidence="1">Belongs to the small GTPase superfamily. Rab family.</text>
</comment>
<reference evidence="6 7" key="1">
    <citation type="submission" date="2021-12" db="EMBL/GenBank/DDBJ databases">
        <title>High titer production of polyol ester of fatty acids by Rhodotorula paludigena BS15 towards product separation-free biomass refinery.</title>
        <authorList>
            <person name="Mano J."/>
            <person name="Ono H."/>
            <person name="Tanaka T."/>
            <person name="Naito K."/>
            <person name="Sushida H."/>
            <person name="Ike M."/>
            <person name="Tokuyasu K."/>
            <person name="Kitaoka M."/>
        </authorList>
    </citation>
    <scope>NUCLEOTIDE SEQUENCE [LARGE SCALE GENOMIC DNA]</scope>
    <source>
        <strain evidence="6 7">BS15</strain>
    </source>
</reference>
<dbReference type="AlphaFoldDB" id="A0AAV5GTX9"/>
<accession>A0AAV5GTX9</accession>
<dbReference type="Pfam" id="PF00071">
    <property type="entry name" value="Ras"/>
    <property type="match status" value="1"/>
</dbReference>
<dbReference type="PRINTS" id="PR00449">
    <property type="entry name" value="RASTRNSFRMNG"/>
</dbReference>
<dbReference type="SMART" id="SM00173">
    <property type="entry name" value="RAS"/>
    <property type="match status" value="1"/>
</dbReference>
<feature type="region of interest" description="Disordered" evidence="5">
    <location>
        <begin position="338"/>
        <end position="378"/>
    </location>
</feature>
<keyword evidence="4" id="KW-0636">Prenylation</keyword>
<gene>
    <name evidence="6" type="ORF">Rhopal_005527-T1</name>
</gene>
<name>A0AAV5GTX9_9BASI</name>
<keyword evidence="4" id="KW-0449">Lipoprotein</keyword>
<dbReference type="SMART" id="SM00174">
    <property type="entry name" value="RHO"/>
    <property type="match status" value="1"/>
</dbReference>
<sequence length="457" mass="49556">MSHEPLSAPPPAGPPPPPRLLKAILIGDASTGKTSFRQRFISGGFSPAYRATIGCDFLGRKWIAGEGNDEEVNLQVWDTAGQERFRSLAPAFYRSSDACILVYSLTSPNTPDSVARSIRSWFEEFAAKCPVSSDEEERRRFCWVCVGTKADEVTSDEHANAISDAVERTLEELLPRRSARSRPRRTEEGIKGRMRLPSVSVEVLPPPAKGERPRRKRLTKARINGVDVEVGPSAASAMGGGSVPHEAEQAAGTTSAAGGDDGGSTTDTDGESASGSTETTTPSTTTPPTVPFELHEPLPDLLLATSPPAAPEHFGRAGAPPAIWVGGPYGKKGRIMEREDVDEESLAPDHRRDGEEDEEAEEVRDERTEAEKFADEGVRHFRRTSAKTGEGVDEVFSYITRRILATRAAGNLSDEEHAGTPYQRDRRSASKPQDVIRVNERDADTSFGQKLKSACCS</sequence>